<comment type="caution">
    <text evidence="1">The sequence shown here is derived from an EMBL/GenBank/DDBJ whole genome shotgun (WGS) entry which is preliminary data.</text>
</comment>
<accession>A0A8J5J3F5</accession>
<reference evidence="1" key="1">
    <citation type="submission" date="2021-01" db="EMBL/GenBank/DDBJ databases">
        <title>Phytophthora aleatoria, a newly-described species from Pinus radiata is distinct from Phytophthora cactorum isolates based on comparative genomics.</title>
        <authorList>
            <person name="Mcdougal R."/>
            <person name="Panda P."/>
            <person name="Williams N."/>
            <person name="Studholme D.J."/>
        </authorList>
    </citation>
    <scope>NUCLEOTIDE SEQUENCE</scope>
    <source>
        <strain evidence="1">NZFS 4037</strain>
    </source>
</reference>
<dbReference type="Proteomes" id="UP000709295">
    <property type="component" value="Unassembled WGS sequence"/>
</dbReference>
<keyword evidence="2" id="KW-1185">Reference proteome</keyword>
<dbReference type="AlphaFoldDB" id="A0A8J5J3F5"/>
<gene>
    <name evidence="1" type="ORF">JG688_00003082</name>
</gene>
<name>A0A8J5J3F5_9STRA</name>
<protein>
    <recommendedName>
        <fullName evidence="3">Tc1-like transposase DDE domain-containing protein</fullName>
    </recommendedName>
</protein>
<evidence type="ECO:0008006" key="3">
    <source>
        <dbReference type="Google" id="ProtNLM"/>
    </source>
</evidence>
<dbReference type="EMBL" id="JAENGY010000089">
    <property type="protein sequence ID" value="KAG6974422.1"/>
    <property type="molecule type" value="Genomic_DNA"/>
</dbReference>
<sequence length="136" mass="16071">MNIKEKDVFRFAAELAKVDWSHQNLVFLDEVSFDNRGMIRKRGYSLRGTTLAVRGYCPFFNPIEYMFGIVKRAFQRHCVESSERDLMPFVVHTFRRFEMFDMSRVFGHCGWMIQGTFNPVGNSQRKSKQHLTDPSY</sequence>
<evidence type="ECO:0000313" key="2">
    <source>
        <dbReference type="Proteomes" id="UP000709295"/>
    </source>
</evidence>
<evidence type="ECO:0000313" key="1">
    <source>
        <dbReference type="EMBL" id="KAG6974422.1"/>
    </source>
</evidence>
<proteinExistence type="predicted"/>
<organism evidence="1 2">
    <name type="scientific">Phytophthora aleatoria</name>
    <dbReference type="NCBI Taxonomy" id="2496075"/>
    <lineage>
        <taxon>Eukaryota</taxon>
        <taxon>Sar</taxon>
        <taxon>Stramenopiles</taxon>
        <taxon>Oomycota</taxon>
        <taxon>Peronosporomycetes</taxon>
        <taxon>Peronosporales</taxon>
        <taxon>Peronosporaceae</taxon>
        <taxon>Phytophthora</taxon>
    </lineage>
</organism>